<dbReference type="AlphaFoldDB" id="A0AAD5WWX2"/>
<dbReference type="GO" id="GO:0031340">
    <property type="term" value="P:positive regulation of vesicle fusion"/>
    <property type="evidence" value="ECO:0007669"/>
    <property type="project" value="TreeGrafter"/>
</dbReference>
<feature type="domain" description="C2" evidence="2">
    <location>
        <begin position="133"/>
        <end position="226"/>
    </location>
</feature>
<comment type="caution">
    <text evidence="3">The sequence shown here is derived from an EMBL/GenBank/DDBJ whole genome shotgun (WGS) entry which is preliminary data.</text>
</comment>
<evidence type="ECO:0000313" key="3">
    <source>
        <dbReference type="EMBL" id="KAJ3035770.1"/>
    </source>
</evidence>
<evidence type="ECO:0000313" key="4">
    <source>
        <dbReference type="Proteomes" id="UP001212841"/>
    </source>
</evidence>
<name>A0AAD5WWX2_9FUNG</name>
<dbReference type="PANTHER" id="PTHR37412:SF2">
    <property type="entry name" value="C2 DOMAIN-CONTAINING PROTEIN 5"/>
    <property type="match status" value="1"/>
</dbReference>
<evidence type="ECO:0000259" key="2">
    <source>
        <dbReference type="Pfam" id="PF23028"/>
    </source>
</evidence>
<feature type="region of interest" description="Disordered" evidence="1">
    <location>
        <begin position="78"/>
        <end position="112"/>
    </location>
</feature>
<dbReference type="GO" id="GO:0065002">
    <property type="term" value="P:intracellular protein transmembrane transport"/>
    <property type="evidence" value="ECO:0007669"/>
    <property type="project" value="TreeGrafter"/>
</dbReference>
<keyword evidence="4" id="KW-1185">Reference proteome</keyword>
<dbReference type="PANTHER" id="PTHR37412">
    <property type="entry name" value="C2 DOMAIN-CONTAINING PROTEIN 5"/>
    <property type="match status" value="1"/>
</dbReference>
<dbReference type="Pfam" id="PF23028">
    <property type="entry name" value="YbjQ_3"/>
    <property type="match status" value="1"/>
</dbReference>
<accession>A0AAD5WWX2</accession>
<dbReference type="GO" id="GO:0072659">
    <property type="term" value="P:protein localization to plasma membrane"/>
    <property type="evidence" value="ECO:0007669"/>
    <property type="project" value="TreeGrafter"/>
</dbReference>
<dbReference type="GO" id="GO:0090314">
    <property type="term" value="P:positive regulation of protein targeting to membrane"/>
    <property type="evidence" value="ECO:0007669"/>
    <property type="project" value="TreeGrafter"/>
</dbReference>
<feature type="compositionally biased region" description="Basic and acidic residues" evidence="1">
    <location>
        <begin position="101"/>
        <end position="111"/>
    </location>
</feature>
<feature type="non-terminal residue" evidence="3">
    <location>
        <position position="251"/>
    </location>
</feature>
<proteinExistence type="predicted"/>
<reference evidence="3" key="1">
    <citation type="submission" date="2020-05" db="EMBL/GenBank/DDBJ databases">
        <title>Phylogenomic resolution of chytrid fungi.</title>
        <authorList>
            <person name="Stajich J.E."/>
            <person name="Amses K."/>
            <person name="Simmons R."/>
            <person name="Seto K."/>
            <person name="Myers J."/>
            <person name="Bonds A."/>
            <person name="Quandt C.A."/>
            <person name="Barry K."/>
            <person name="Liu P."/>
            <person name="Grigoriev I."/>
            <person name="Longcore J.E."/>
            <person name="James T.Y."/>
        </authorList>
    </citation>
    <scope>NUCLEOTIDE SEQUENCE</scope>
    <source>
        <strain evidence="3">JEL0318</strain>
    </source>
</reference>
<dbReference type="GO" id="GO:0010828">
    <property type="term" value="P:positive regulation of D-glucose transmembrane transport"/>
    <property type="evidence" value="ECO:0007669"/>
    <property type="project" value="TreeGrafter"/>
</dbReference>
<gene>
    <name evidence="3" type="ORF">HK097_004105</name>
</gene>
<dbReference type="EMBL" id="JADGJD010002009">
    <property type="protein sequence ID" value="KAJ3035770.1"/>
    <property type="molecule type" value="Genomic_DNA"/>
</dbReference>
<protein>
    <recommendedName>
        <fullName evidence="2">C2 domain-containing protein</fullName>
    </recommendedName>
</protein>
<dbReference type="Proteomes" id="UP001212841">
    <property type="component" value="Unassembled WGS sequence"/>
</dbReference>
<evidence type="ECO:0000256" key="1">
    <source>
        <dbReference type="SAM" id="MobiDB-lite"/>
    </source>
</evidence>
<dbReference type="InterPro" id="IPR038983">
    <property type="entry name" value="C2CD5"/>
</dbReference>
<dbReference type="GO" id="GO:0005886">
    <property type="term" value="C:plasma membrane"/>
    <property type="evidence" value="ECO:0007669"/>
    <property type="project" value="TreeGrafter"/>
</dbReference>
<sequence>MNAVFNLKIQFTVGESIMTAVATGTAMFVRSLPRPPALKVFRNLEVVDEEDRRLMEIQAQMMSLSEANRKMIEDALESVGDDSEGGDNESDSNSTSSSDSDTERNGGKDRNVVVQIDDEQDEDLVLLMDPTWPEGFEICNFASPPKSSPFPPTYNIQMVNVVKQAAISLTSHHPNRQLASVIKSVYQALQLHLSYFSPCIVAGVSYEVSLPKDTTVQISLTAIAMGQLLPPPLDDVELFAPMFNESFYENA</sequence>
<dbReference type="InterPro" id="IPR056430">
    <property type="entry name" value="C2CD5_YbjQ-like_dom"/>
</dbReference>
<feature type="compositionally biased region" description="Acidic residues" evidence="1">
    <location>
        <begin position="78"/>
        <end position="90"/>
    </location>
</feature>
<organism evidence="3 4">
    <name type="scientific">Rhizophlyctis rosea</name>
    <dbReference type="NCBI Taxonomy" id="64517"/>
    <lineage>
        <taxon>Eukaryota</taxon>
        <taxon>Fungi</taxon>
        <taxon>Fungi incertae sedis</taxon>
        <taxon>Chytridiomycota</taxon>
        <taxon>Chytridiomycota incertae sedis</taxon>
        <taxon>Chytridiomycetes</taxon>
        <taxon>Rhizophlyctidales</taxon>
        <taxon>Rhizophlyctidaceae</taxon>
        <taxon>Rhizophlyctis</taxon>
    </lineage>
</organism>
<dbReference type="GO" id="GO:0005509">
    <property type="term" value="F:calcium ion binding"/>
    <property type="evidence" value="ECO:0007669"/>
    <property type="project" value="TreeGrafter"/>
</dbReference>
<dbReference type="GO" id="GO:0005544">
    <property type="term" value="F:calcium-dependent phospholipid binding"/>
    <property type="evidence" value="ECO:0007669"/>
    <property type="project" value="InterPro"/>
</dbReference>